<organism evidence="3 4">
    <name type="scientific">Trichogramma kaykai</name>
    <dbReference type="NCBI Taxonomy" id="54128"/>
    <lineage>
        <taxon>Eukaryota</taxon>
        <taxon>Metazoa</taxon>
        <taxon>Ecdysozoa</taxon>
        <taxon>Arthropoda</taxon>
        <taxon>Hexapoda</taxon>
        <taxon>Insecta</taxon>
        <taxon>Pterygota</taxon>
        <taxon>Neoptera</taxon>
        <taxon>Endopterygota</taxon>
        <taxon>Hymenoptera</taxon>
        <taxon>Apocrita</taxon>
        <taxon>Proctotrupomorpha</taxon>
        <taxon>Chalcidoidea</taxon>
        <taxon>Trichogrammatidae</taxon>
        <taxon>Trichogramma</taxon>
    </lineage>
</organism>
<dbReference type="Proteomes" id="UP001627154">
    <property type="component" value="Unassembled WGS sequence"/>
</dbReference>
<sequence length="121" mass="13877">MFPYSDFVTEVAETIELSTSTQSYEDVLAQPQPSLVLPQIVAPIPTTAKNSARNICHQCGKSYVHLTTLKRHLRYECNKPPRFCCVYCPQRCKHKTDLKSHMLRCHKGQKLSFFICDDNEA</sequence>
<keyword evidence="1" id="KW-0863">Zinc-finger</keyword>
<reference evidence="3 4" key="1">
    <citation type="journal article" date="2024" name="bioRxiv">
        <title>A reference genome for Trichogramma kaykai: A tiny desert-dwelling parasitoid wasp with competing sex-ratio distorters.</title>
        <authorList>
            <person name="Culotta J."/>
            <person name="Lindsey A.R."/>
        </authorList>
    </citation>
    <scope>NUCLEOTIDE SEQUENCE [LARGE SCALE GENOMIC DNA]</scope>
    <source>
        <strain evidence="3 4">KSX58</strain>
    </source>
</reference>
<evidence type="ECO:0000313" key="4">
    <source>
        <dbReference type="Proteomes" id="UP001627154"/>
    </source>
</evidence>
<proteinExistence type="predicted"/>
<evidence type="ECO:0000256" key="1">
    <source>
        <dbReference type="PROSITE-ProRule" id="PRU00042"/>
    </source>
</evidence>
<dbReference type="GO" id="GO:0008270">
    <property type="term" value="F:zinc ion binding"/>
    <property type="evidence" value="ECO:0007669"/>
    <property type="project" value="UniProtKB-KW"/>
</dbReference>
<comment type="caution">
    <text evidence="3">The sequence shown here is derived from an EMBL/GenBank/DDBJ whole genome shotgun (WGS) entry which is preliminary data.</text>
</comment>
<dbReference type="Gene3D" id="3.30.160.60">
    <property type="entry name" value="Classic Zinc Finger"/>
    <property type="match status" value="1"/>
</dbReference>
<protein>
    <recommendedName>
        <fullName evidence="2">C2H2-type domain-containing protein</fullName>
    </recommendedName>
</protein>
<dbReference type="AlphaFoldDB" id="A0ABD2WUC4"/>
<keyword evidence="1" id="KW-0479">Metal-binding</keyword>
<accession>A0ABD2WUC4</accession>
<feature type="domain" description="C2H2-type" evidence="2">
    <location>
        <begin position="54"/>
        <end position="81"/>
    </location>
</feature>
<name>A0ABD2WUC4_9HYME</name>
<dbReference type="PROSITE" id="PS50157">
    <property type="entry name" value="ZINC_FINGER_C2H2_2"/>
    <property type="match status" value="2"/>
</dbReference>
<keyword evidence="4" id="KW-1185">Reference proteome</keyword>
<evidence type="ECO:0000259" key="2">
    <source>
        <dbReference type="PROSITE" id="PS50157"/>
    </source>
</evidence>
<feature type="domain" description="C2H2-type" evidence="2">
    <location>
        <begin position="83"/>
        <end position="111"/>
    </location>
</feature>
<keyword evidence="1" id="KW-0862">Zinc</keyword>
<evidence type="ECO:0000313" key="3">
    <source>
        <dbReference type="EMBL" id="KAL3396345.1"/>
    </source>
</evidence>
<dbReference type="InterPro" id="IPR013087">
    <property type="entry name" value="Znf_C2H2_type"/>
</dbReference>
<dbReference type="PROSITE" id="PS00028">
    <property type="entry name" value="ZINC_FINGER_C2H2_1"/>
    <property type="match status" value="1"/>
</dbReference>
<gene>
    <name evidence="3" type="ORF">TKK_009755</name>
</gene>
<dbReference type="EMBL" id="JBJJXI010000072">
    <property type="protein sequence ID" value="KAL3396345.1"/>
    <property type="molecule type" value="Genomic_DNA"/>
</dbReference>